<dbReference type="PANTHER" id="PTHR43045:SF1">
    <property type="entry name" value="SHIKIMATE TRANSPORTER"/>
    <property type="match status" value="1"/>
</dbReference>
<feature type="transmembrane region" description="Helical" evidence="7">
    <location>
        <begin position="314"/>
        <end position="332"/>
    </location>
</feature>
<evidence type="ECO:0000256" key="1">
    <source>
        <dbReference type="ARBA" id="ARBA00004651"/>
    </source>
</evidence>
<keyword evidence="3" id="KW-1003">Cell membrane</keyword>
<sequence length="474" mass="50619">MSVETPQYSRSSNQKRVAAATLIGTTIEWYDFFIYATMAGLVFAQLFFEPAGPSIGLLISFASVGISFLFRPLGAFLAGHYGDKLGRRFILMVTLIGMGVATTLIGLLPTYETLGIVAPILLLVLRIVQGISAGGEWGGAVLMAVEHAPAKRRGLAGCVPQLGVPLGMLMATGITALMTGVIAPGDAFLEWGWRVPFLLSIVLIVVGYVVRIAVDESPVFQEMAEKKEQAKVPIVELFRRYWYLVIIAALIFSGNNAVGYMSTGGFLPAYATTDTIGFDRTEILVAMSFASAVWFLSTLASGPLSDKIGRRRTYIIGYIWLIPSVFLLFILINTGSLAMVYLAMLLVCIGTGLTYGPQAALYSELFPASVRFSGVSISYALGAVIGGAFAPTIAQALLDATGTSMAISIYLCVMVVLGLVAVTLVRDRKGIDLSINNEQEQSTGMTVFEPAQTFTVPAQHGSAATDSSRQHIGA</sequence>
<evidence type="ECO:0000256" key="3">
    <source>
        <dbReference type="ARBA" id="ARBA00022475"/>
    </source>
</evidence>
<dbReference type="InterPro" id="IPR036259">
    <property type="entry name" value="MFS_trans_sf"/>
</dbReference>
<dbReference type="Proteomes" id="UP001219037">
    <property type="component" value="Chromosome"/>
</dbReference>
<evidence type="ECO:0000256" key="5">
    <source>
        <dbReference type="ARBA" id="ARBA00022989"/>
    </source>
</evidence>
<keyword evidence="10" id="KW-1185">Reference proteome</keyword>
<dbReference type="EMBL" id="CP121252">
    <property type="protein sequence ID" value="WFP17338.1"/>
    <property type="molecule type" value="Genomic_DNA"/>
</dbReference>
<keyword evidence="5 7" id="KW-1133">Transmembrane helix</keyword>
<dbReference type="PROSITE" id="PS00216">
    <property type="entry name" value="SUGAR_TRANSPORT_1"/>
    <property type="match status" value="1"/>
</dbReference>
<reference evidence="9 10" key="1">
    <citation type="submission" date="2023-04" db="EMBL/GenBank/DDBJ databases">
        <title>Funneling lignin-derived compounds into biodiesel using alkali-halophilic Citricoccus sp. P2.</title>
        <authorList>
            <person name="Luo C.-B."/>
        </authorList>
    </citation>
    <scope>NUCLEOTIDE SEQUENCE [LARGE SCALE GENOMIC DNA]</scope>
    <source>
        <strain evidence="9 10">P2</strain>
    </source>
</reference>
<name>A0ABY8H9K0_9MICC</name>
<feature type="transmembrane region" description="Helical" evidence="7">
    <location>
        <begin position="89"/>
        <end position="108"/>
    </location>
</feature>
<proteinExistence type="predicted"/>
<dbReference type="Pfam" id="PF07690">
    <property type="entry name" value="MFS_1"/>
    <property type="match status" value="1"/>
</dbReference>
<gene>
    <name evidence="9" type="ORF">P8192_04290</name>
</gene>
<dbReference type="CDD" id="cd17369">
    <property type="entry name" value="MFS_ShiA_like"/>
    <property type="match status" value="1"/>
</dbReference>
<feature type="transmembrane region" description="Helical" evidence="7">
    <location>
        <begin position="283"/>
        <end position="302"/>
    </location>
</feature>
<evidence type="ECO:0000313" key="9">
    <source>
        <dbReference type="EMBL" id="WFP17338.1"/>
    </source>
</evidence>
<evidence type="ECO:0000256" key="7">
    <source>
        <dbReference type="SAM" id="Phobius"/>
    </source>
</evidence>
<feature type="transmembrane region" description="Helical" evidence="7">
    <location>
        <begin position="54"/>
        <end position="77"/>
    </location>
</feature>
<dbReference type="InterPro" id="IPR005829">
    <property type="entry name" value="Sugar_transporter_CS"/>
</dbReference>
<feature type="domain" description="Major facilitator superfamily (MFS) profile" evidence="8">
    <location>
        <begin position="17"/>
        <end position="429"/>
    </location>
</feature>
<feature type="transmembrane region" description="Helical" evidence="7">
    <location>
        <begin position="166"/>
        <end position="183"/>
    </location>
</feature>
<comment type="subcellular location">
    <subcellularLocation>
        <location evidence="1">Cell membrane</location>
        <topology evidence="1">Multi-pass membrane protein</topology>
    </subcellularLocation>
</comment>
<feature type="transmembrane region" description="Helical" evidence="7">
    <location>
        <begin position="338"/>
        <end position="356"/>
    </location>
</feature>
<dbReference type="PROSITE" id="PS50850">
    <property type="entry name" value="MFS"/>
    <property type="match status" value="1"/>
</dbReference>
<keyword evidence="6 7" id="KW-0472">Membrane</keyword>
<feature type="transmembrane region" description="Helical" evidence="7">
    <location>
        <begin position="120"/>
        <end position="145"/>
    </location>
</feature>
<evidence type="ECO:0000313" key="10">
    <source>
        <dbReference type="Proteomes" id="UP001219037"/>
    </source>
</evidence>
<dbReference type="SUPFAM" id="SSF103473">
    <property type="entry name" value="MFS general substrate transporter"/>
    <property type="match status" value="1"/>
</dbReference>
<evidence type="ECO:0000256" key="4">
    <source>
        <dbReference type="ARBA" id="ARBA00022692"/>
    </source>
</evidence>
<feature type="transmembrane region" description="Helical" evidence="7">
    <location>
        <begin position="404"/>
        <end position="425"/>
    </location>
</feature>
<feature type="transmembrane region" description="Helical" evidence="7">
    <location>
        <begin position="377"/>
        <end position="398"/>
    </location>
</feature>
<feature type="transmembrane region" description="Helical" evidence="7">
    <location>
        <begin position="195"/>
        <end position="214"/>
    </location>
</feature>
<evidence type="ECO:0000256" key="6">
    <source>
        <dbReference type="ARBA" id="ARBA00023136"/>
    </source>
</evidence>
<dbReference type="InterPro" id="IPR011701">
    <property type="entry name" value="MFS"/>
</dbReference>
<evidence type="ECO:0000259" key="8">
    <source>
        <dbReference type="PROSITE" id="PS50850"/>
    </source>
</evidence>
<protein>
    <submittedName>
        <fullName evidence="9">MFS transporter</fullName>
    </submittedName>
</protein>
<dbReference type="RefSeq" id="WP_278158747.1">
    <property type="nucleotide sequence ID" value="NZ_CP121252.1"/>
</dbReference>
<feature type="transmembrane region" description="Helical" evidence="7">
    <location>
        <begin position="29"/>
        <end position="48"/>
    </location>
</feature>
<organism evidence="9 10">
    <name type="scientific">Citricoccus muralis</name>
    <dbReference type="NCBI Taxonomy" id="169134"/>
    <lineage>
        <taxon>Bacteria</taxon>
        <taxon>Bacillati</taxon>
        <taxon>Actinomycetota</taxon>
        <taxon>Actinomycetes</taxon>
        <taxon>Micrococcales</taxon>
        <taxon>Micrococcaceae</taxon>
        <taxon>Citricoccus</taxon>
    </lineage>
</organism>
<accession>A0ABY8H9K0</accession>
<feature type="transmembrane region" description="Helical" evidence="7">
    <location>
        <begin position="241"/>
        <end position="263"/>
    </location>
</feature>
<evidence type="ECO:0000256" key="2">
    <source>
        <dbReference type="ARBA" id="ARBA00022448"/>
    </source>
</evidence>
<dbReference type="Gene3D" id="1.20.1250.20">
    <property type="entry name" value="MFS general substrate transporter like domains"/>
    <property type="match status" value="2"/>
</dbReference>
<dbReference type="PANTHER" id="PTHR43045">
    <property type="entry name" value="SHIKIMATE TRANSPORTER"/>
    <property type="match status" value="1"/>
</dbReference>
<dbReference type="InterPro" id="IPR020846">
    <property type="entry name" value="MFS_dom"/>
</dbReference>
<keyword evidence="2" id="KW-0813">Transport</keyword>
<keyword evidence="4 7" id="KW-0812">Transmembrane</keyword>